<gene>
    <name evidence="7" type="ORF">N7493_002078</name>
</gene>
<organism evidence="7 8">
    <name type="scientific">Penicillium malachiteum</name>
    <dbReference type="NCBI Taxonomy" id="1324776"/>
    <lineage>
        <taxon>Eukaryota</taxon>
        <taxon>Fungi</taxon>
        <taxon>Dikarya</taxon>
        <taxon>Ascomycota</taxon>
        <taxon>Pezizomycotina</taxon>
        <taxon>Eurotiomycetes</taxon>
        <taxon>Eurotiomycetidae</taxon>
        <taxon>Eurotiales</taxon>
        <taxon>Aspergillaceae</taxon>
        <taxon>Penicillium</taxon>
    </lineage>
</organism>
<comment type="subcellular location">
    <subcellularLocation>
        <location evidence="1">Nucleus</location>
    </subcellularLocation>
</comment>
<dbReference type="InterPro" id="IPR007604">
    <property type="entry name" value="CP2"/>
</dbReference>
<evidence type="ECO:0000313" key="7">
    <source>
        <dbReference type="EMBL" id="KAJ5738923.1"/>
    </source>
</evidence>
<dbReference type="GO" id="GO:0005634">
    <property type="term" value="C:nucleus"/>
    <property type="evidence" value="ECO:0007669"/>
    <property type="project" value="UniProtKB-SubCell"/>
</dbReference>
<keyword evidence="3" id="KW-0238">DNA-binding</keyword>
<evidence type="ECO:0000259" key="6">
    <source>
        <dbReference type="PROSITE" id="PS51968"/>
    </source>
</evidence>
<accession>A0AAD6HW60</accession>
<name>A0AAD6HW60_9EURO</name>
<protein>
    <recommendedName>
        <fullName evidence="6">Grh/CP2 DB domain-containing protein</fullName>
    </recommendedName>
</protein>
<dbReference type="PROSITE" id="PS51968">
    <property type="entry name" value="GRH_CP2_DB"/>
    <property type="match status" value="1"/>
</dbReference>
<dbReference type="PANTHER" id="PTHR11037:SF20">
    <property type="entry name" value="PROTEIN GRAINYHEAD"/>
    <property type="match status" value="1"/>
</dbReference>
<dbReference type="Proteomes" id="UP001215712">
    <property type="component" value="Unassembled WGS sequence"/>
</dbReference>
<dbReference type="AlphaFoldDB" id="A0AAD6HW60"/>
<dbReference type="GO" id="GO:0000978">
    <property type="term" value="F:RNA polymerase II cis-regulatory region sequence-specific DNA binding"/>
    <property type="evidence" value="ECO:0007669"/>
    <property type="project" value="TreeGrafter"/>
</dbReference>
<comment type="caution">
    <text evidence="7">The sequence shown here is derived from an EMBL/GenBank/DDBJ whole genome shotgun (WGS) entry which is preliminary data.</text>
</comment>
<dbReference type="PANTHER" id="PTHR11037">
    <property type="entry name" value="TRANSCRIPTION FACTOR CP2"/>
    <property type="match status" value="1"/>
</dbReference>
<reference evidence="7" key="2">
    <citation type="submission" date="2023-01" db="EMBL/GenBank/DDBJ databases">
        <authorList>
            <person name="Petersen C."/>
        </authorList>
    </citation>
    <scope>NUCLEOTIDE SEQUENCE</scope>
    <source>
        <strain evidence="7">IBT 17514</strain>
    </source>
</reference>
<reference evidence="7" key="1">
    <citation type="journal article" date="2023" name="IMA Fungus">
        <title>Comparative genomic study of the Penicillium genus elucidates a diverse pangenome and 15 lateral gene transfer events.</title>
        <authorList>
            <person name="Petersen C."/>
            <person name="Sorensen T."/>
            <person name="Nielsen M.R."/>
            <person name="Sondergaard T.E."/>
            <person name="Sorensen J.L."/>
            <person name="Fitzpatrick D.A."/>
            <person name="Frisvad J.C."/>
            <person name="Nielsen K.L."/>
        </authorList>
    </citation>
    <scope>NUCLEOTIDE SEQUENCE</scope>
    <source>
        <strain evidence="7">IBT 17514</strain>
    </source>
</reference>
<keyword evidence="2" id="KW-0805">Transcription regulation</keyword>
<evidence type="ECO:0000256" key="5">
    <source>
        <dbReference type="ARBA" id="ARBA00023242"/>
    </source>
</evidence>
<evidence type="ECO:0000256" key="3">
    <source>
        <dbReference type="ARBA" id="ARBA00023125"/>
    </source>
</evidence>
<dbReference type="GO" id="GO:0001228">
    <property type="term" value="F:DNA-binding transcription activator activity, RNA polymerase II-specific"/>
    <property type="evidence" value="ECO:0007669"/>
    <property type="project" value="TreeGrafter"/>
</dbReference>
<keyword evidence="5" id="KW-0539">Nucleus</keyword>
<sequence>MSRNIKDPTLNYLNKGQAYKLSILDSKPQVVDGQNRKYRTFVRVTFDQDTPRSNPSACWQLWREARTLKNNVQKEQFERLPLAVEFAGLVGSDFRYHIEQEFFDGFSITWEMDSVTSSNFCNILLRLHFLLTDFTRSKGVKGMPIRLCVKTQELASPADFLHPEDPEICFCKIQLFRDHGAERKMSNENGNLIRAIEKLKQKISSSMPKTVAQKRRRVKPSGLADEALGSMLAPKFEIQQLNNDGMELKLVELERMSLLTQPRTILALRGSKEDDPDLYPVRMPDYQESDISSEISLMDDLTTKSNHSDSEGLTFIDTNDAGGKAGVHRMSVTQRQRIGSTPSAVSSEWLSPPGITSVEFPNSGPRLTQYFIVACFYIRLMLKSSQQFYRAIYLPERTTNDLAQAISRKYGITLTDDPNMLDVGDKNIKVLVGDGFVE</sequence>
<keyword evidence="8" id="KW-1185">Reference proteome</keyword>
<dbReference type="EMBL" id="JAQJAN010000002">
    <property type="protein sequence ID" value="KAJ5738923.1"/>
    <property type="molecule type" value="Genomic_DNA"/>
</dbReference>
<feature type="domain" description="Grh/CP2 DB" evidence="6">
    <location>
        <begin position="1"/>
        <end position="244"/>
    </location>
</feature>
<keyword evidence="4" id="KW-0804">Transcription</keyword>
<evidence type="ECO:0000256" key="2">
    <source>
        <dbReference type="ARBA" id="ARBA00023015"/>
    </source>
</evidence>
<evidence type="ECO:0000256" key="4">
    <source>
        <dbReference type="ARBA" id="ARBA00023163"/>
    </source>
</evidence>
<dbReference type="Pfam" id="PF04516">
    <property type="entry name" value="CP2"/>
    <property type="match status" value="1"/>
</dbReference>
<evidence type="ECO:0000256" key="1">
    <source>
        <dbReference type="ARBA" id="ARBA00004123"/>
    </source>
</evidence>
<dbReference type="InterPro" id="IPR057520">
    <property type="entry name" value="GRHL1/CP2_C"/>
</dbReference>
<dbReference type="InterPro" id="IPR040167">
    <property type="entry name" value="TF_CP2-like"/>
</dbReference>
<proteinExistence type="predicted"/>
<dbReference type="Pfam" id="PF25416">
    <property type="entry name" value="GRHL1_C"/>
    <property type="match status" value="1"/>
</dbReference>
<evidence type="ECO:0000313" key="8">
    <source>
        <dbReference type="Proteomes" id="UP001215712"/>
    </source>
</evidence>